<accession>A0A4Q2SXB7</accession>
<protein>
    <recommendedName>
        <fullName evidence="1">SGNH hydrolase-type esterase domain-containing protein</fullName>
    </recommendedName>
</protein>
<gene>
    <name evidence="2" type="ORF">EUU22_18580</name>
</gene>
<proteinExistence type="predicted"/>
<dbReference type="SUPFAM" id="SSF52266">
    <property type="entry name" value="SGNH hydrolase"/>
    <property type="match status" value="1"/>
</dbReference>
<dbReference type="Gene3D" id="3.40.50.1110">
    <property type="entry name" value="SGNH hydrolase"/>
    <property type="match status" value="1"/>
</dbReference>
<evidence type="ECO:0000313" key="3">
    <source>
        <dbReference type="Proteomes" id="UP000291088"/>
    </source>
</evidence>
<dbReference type="RefSeq" id="WP_129333473.1">
    <property type="nucleotide sequence ID" value="NZ_SDVB01000253.1"/>
</dbReference>
<sequence>MAVLTKAAESVFAPYNIDGTARQIVPGDAAVWGTEIETVLDDGIGAANDRIDAIESEISVIDGRIDAIESIATSGAQWKQPVAVSTTANITLSGEQTIDGITTSASRVLVKNNTTASQNGIWVTGSGAWTRATDADSAAEILGMAVYVTGGTANGGKQFICTTPATIVVGTTALTFQQISDQSALNANLSSVTNTVSNFSAHANLFRNGNLANDGDGVKLFSPDAGIYSAYSARFNKCDSQVIADLGCTTAIYVPASLGGNGNLVIQEVNLVGGYILVSMLVHSSAVNWTFGNANGLQVYARYSDGTNVTIMSSNGTLTHTDLGSNTRRYTGTIALNAAKTCVRIDAGLNDAGTRTANFYITGFWASWSLAQITLNQTAYPNWTASVPDVQSLQKESADNTSRLARLVFDALSTDIANPLWSVIVTLIGDSITWGLGTSDAGVSEPRAHSLSDPRDVLTSSSWANKLGRWLGYKVCNQENFSNPAPGVRQYRQSHLIAPWDNPNVTVNLSTGAPKPKTSTAASGGKLYRYTSVPPSNEMQFTFFGDEITVWFTTIGDDPSATFTVYVDGSAVATVSHYGVPAAYSQSYMISAALGKHVVRVVNNSATQNLRIEALEHNRICRVVNQGIIGTMSTEWVPTGTLLADGLTADSNHVVIQLGTNDRGHTTQPRAPQQIIDSLTTIITWIGENRPNANIALMAPPQAIGTSEEGGGGTYYYSTAEVSQAIAMVARRLGLPFLDNYAMTAQLGINGDTFLSDNLHPNDFGHSEMFKSIVRFIS</sequence>
<dbReference type="GO" id="GO:0016788">
    <property type="term" value="F:hydrolase activity, acting on ester bonds"/>
    <property type="evidence" value="ECO:0007669"/>
    <property type="project" value="UniProtKB-ARBA"/>
</dbReference>
<dbReference type="PANTHER" id="PTHR30383:SF29">
    <property type="entry name" value="SGNH HYDROLASE-TYPE ESTERASE DOMAIN-CONTAINING PROTEIN"/>
    <property type="match status" value="1"/>
</dbReference>
<organism evidence="2 3">
    <name type="scientific">Ciceribacter ferrooxidans</name>
    <dbReference type="NCBI Taxonomy" id="2509717"/>
    <lineage>
        <taxon>Bacteria</taxon>
        <taxon>Pseudomonadati</taxon>
        <taxon>Pseudomonadota</taxon>
        <taxon>Alphaproteobacteria</taxon>
        <taxon>Hyphomicrobiales</taxon>
        <taxon>Rhizobiaceae</taxon>
        <taxon>Ciceribacter</taxon>
    </lineage>
</organism>
<dbReference type="PANTHER" id="PTHR30383">
    <property type="entry name" value="THIOESTERASE 1/PROTEASE 1/LYSOPHOSPHOLIPASE L1"/>
    <property type="match status" value="1"/>
</dbReference>
<dbReference type="InterPro" id="IPR051532">
    <property type="entry name" value="Ester_Hydrolysis_Enzymes"/>
</dbReference>
<dbReference type="Proteomes" id="UP000291088">
    <property type="component" value="Unassembled WGS sequence"/>
</dbReference>
<feature type="domain" description="SGNH hydrolase-type esterase" evidence="1">
    <location>
        <begin position="622"/>
        <end position="766"/>
    </location>
</feature>
<name>A0A4Q2SXB7_9HYPH</name>
<dbReference type="OrthoDB" id="8421934at2"/>
<dbReference type="InterPro" id="IPR036514">
    <property type="entry name" value="SGNH_hydro_sf"/>
</dbReference>
<evidence type="ECO:0000259" key="1">
    <source>
        <dbReference type="Pfam" id="PF13472"/>
    </source>
</evidence>
<dbReference type="AlphaFoldDB" id="A0A4Q2SXB7"/>
<keyword evidence="3" id="KW-1185">Reference proteome</keyword>
<comment type="caution">
    <text evidence="2">The sequence shown here is derived from an EMBL/GenBank/DDBJ whole genome shotgun (WGS) entry which is preliminary data.</text>
</comment>
<reference evidence="2 3" key="1">
    <citation type="submission" date="2019-01" db="EMBL/GenBank/DDBJ databases">
        <authorList>
            <person name="Deng T."/>
        </authorList>
    </citation>
    <scope>NUCLEOTIDE SEQUENCE [LARGE SCALE GENOMIC DNA]</scope>
    <source>
        <strain evidence="2 3">F8825</strain>
    </source>
</reference>
<dbReference type="Pfam" id="PF13472">
    <property type="entry name" value="Lipase_GDSL_2"/>
    <property type="match status" value="1"/>
</dbReference>
<evidence type="ECO:0000313" key="2">
    <source>
        <dbReference type="EMBL" id="RYC10081.1"/>
    </source>
</evidence>
<dbReference type="CDD" id="cd00229">
    <property type="entry name" value="SGNH_hydrolase"/>
    <property type="match status" value="1"/>
</dbReference>
<dbReference type="InterPro" id="IPR013830">
    <property type="entry name" value="SGNH_hydro"/>
</dbReference>
<dbReference type="EMBL" id="SDVB01000253">
    <property type="protein sequence ID" value="RYC10081.1"/>
    <property type="molecule type" value="Genomic_DNA"/>
</dbReference>